<evidence type="ECO:0000256" key="4">
    <source>
        <dbReference type="RuleBase" id="RU003651"/>
    </source>
</evidence>
<dbReference type="Gene3D" id="1.25.40.10">
    <property type="entry name" value="Tetratricopeptide repeat domain"/>
    <property type="match status" value="1"/>
</dbReference>
<dbReference type="InterPro" id="IPR041569">
    <property type="entry name" value="AAA_lid_3"/>
</dbReference>
<dbReference type="Proteomes" id="UP000004816">
    <property type="component" value="Unassembled WGS sequence"/>
</dbReference>
<evidence type="ECO:0000313" key="7">
    <source>
        <dbReference type="Proteomes" id="UP000004816"/>
    </source>
</evidence>
<dbReference type="GO" id="GO:0016887">
    <property type="term" value="F:ATP hydrolysis activity"/>
    <property type="evidence" value="ECO:0007669"/>
    <property type="project" value="InterPro"/>
</dbReference>
<comment type="caution">
    <text evidence="6">The sequence shown here is derived from an EMBL/GenBank/DDBJ whole genome shotgun (WGS) entry which is preliminary data.</text>
</comment>
<dbReference type="eggNOG" id="COG0465">
    <property type="taxonomic scope" value="Bacteria"/>
</dbReference>
<dbReference type="SUPFAM" id="SSF52540">
    <property type="entry name" value="P-loop containing nucleoside triphosphate hydrolases"/>
    <property type="match status" value="1"/>
</dbReference>
<dbReference type="RefSeq" id="WP_007471786.1">
    <property type="nucleotide sequence ID" value="NZ_KI391953.1"/>
</dbReference>
<dbReference type="InterPro" id="IPR027417">
    <property type="entry name" value="P-loop_NTPase"/>
</dbReference>
<dbReference type="InterPro" id="IPR050168">
    <property type="entry name" value="AAA_ATPase_domain"/>
</dbReference>
<dbReference type="Gene3D" id="1.10.8.60">
    <property type="match status" value="1"/>
</dbReference>
<evidence type="ECO:0000259" key="5">
    <source>
        <dbReference type="SMART" id="SM00382"/>
    </source>
</evidence>
<dbReference type="InterPro" id="IPR003960">
    <property type="entry name" value="ATPase_AAA_CS"/>
</dbReference>
<dbReference type="FunFam" id="3.40.50.300:FF:001025">
    <property type="entry name" value="ATPase family, AAA domain-containing 2B"/>
    <property type="match status" value="1"/>
</dbReference>
<dbReference type="PANTHER" id="PTHR23077:SF171">
    <property type="entry name" value="NUCLEAR VALOSIN-CONTAINING PROTEIN-LIKE"/>
    <property type="match status" value="1"/>
</dbReference>
<feature type="domain" description="AAA+ ATPase" evidence="5">
    <location>
        <begin position="156"/>
        <end position="294"/>
    </location>
</feature>
<dbReference type="SMART" id="SM00382">
    <property type="entry name" value="AAA"/>
    <property type="match status" value="1"/>
</dbReference>
<dbReference type="Pfam" id="PF00004">
    <property type="entry name" value="AAA"/>
    <property type="match status" value="1"/>
</dbReference>
<protein>
    <recommendedName>
        <fullName evidence="5">AAA+ ATPase domain-containing protein</fullName>
    </recommendedName>
</protein>
<proteinExistence type="inferred from homology"/>
<dbReference type="STRING" id="679197.HMPREF9336_03071"/>
<dbReference type="InterPro" id="IPR003593">
    <property type="entry name" value="AAA+_ATPase"/>
</dbReference>
<dbReference type="SUPFAM" id="SSF48452">
    <property type="entry name" value="TPR-like"/>
    <property type="match status" value="1"/>
</dbReference>
<gene>
    <name evidence="6" type="ORF">HMPREF9336_03071</name>
</gene>
<dbReference type="Gene3D" id="3.40.50.300">
    <property type="entry name" value="P-loop containing nucleotide triphosphate hydrolases"/>
    <property type="match status" value="1"/>
</dbReference>
<evidence type="ECO:0000256" key="2">
    <source>
        <dbReference type="ARBA" id="ARBA00022840"/>
    </source>
</evidence>
<sequence>MGQEAVIAELLAAVAENPEVVGLRVRAAGLLAQAGRLPEALAQCVAAVGLDPSNEAALQALQEVSAKLSAPAPPPSGPSPQGEFDWAAAEEQVKGIVEPAFVSDPPGSTAIPEDIERPGLTLADVAGMAEVKTRLEAAFLAPMRNPEMAKAFGLSLKGGLLLYGPPGCGKTFVAKALAGELGANFYQVGIAEVLDMYIGTSERNLKDVFEMARRNAPCVLFFDEVDALGQKRSNLRHNSAMRTVVNQLLSELDSAQSDNEGVFVLGATNAPWDVDPALKRPGRFDRTLLVLPPDAAAREGVVRLHLRDRPVAGVNLDALVRATEDFSGADLAHLCHTATQRALADSLRTGEVRPITQKDFEAALKEVRPSTGPWFAVARNVAAHGNADGAYDELAQYFKRRKGR</sequence>
<dbReference type="InterPro" id="IPR011990">
    <property type="entry name" value="TPR-like_helical_dom_sf"/>
</dbReference>
<evidence type="ECO:0000313" key="6">
    <source>
        <dbReference type="EMBL" id="EFV12040.1"/>
    </source>
</evidence>
<name>E5XU99_SEGRC</name>
<organism evidence="6 7">
    <name type="scientific">Segniliparus rugosus (strain ATCC BAA-974 / DSM 45345 / CCUG 50838 / CIP 108380 / JCM 13579 / CDC 945)</name>
    <dbReference type="NCBI Taxonomy" id="679197"/>
    <lineage>
        <taxon>Bacteria</taxon>
        <taxon>Bacillati</taxon>
        <taxon>Actinomycetota</taxon>
        <taxon>Actinomycetes</taxon>
        <taxon>Mycobacteriales</taxon>
        <taxon>Segniliparaceae</taxon>
        <taxon>Segniliparus</taxon>
    </lineage>
</organism>
<dbReference type="OrthoDB" id="9809379at2"/>
<dbReference type="HOGENOM" id="CLU_000688_21_15_11"/>
<keyword evidence="7" id="KW-1185">Reference proteome</keyword>
<dbReference type="PANTHER" id="PTHR23077">
    <property type="entry name" value="AAA-FAMILY ATPASE"/>
    <property type="match status" value="1"/>
</dbReference>
<keyword evidence="1 4" id="KW-0547">Nucleotide-binding</keyword>
<dbReference type="AlphaFoldDB" id="E5XU99"/>
<keyword evidence="3" id="KW-0175">Coiled coil</keyword>
<accession>E5XU99</accession>
<comment type="similarity">
    <text evidence="4">Belongs to the AAA ATPase family.</text>
</comment>
<evidence type="ECO:0000256" key="3">
    <source>
        <dbReference type="ARBA" id="ARBA00023054"/>
    </source>
</evidence>
<dbReference type="InterPro" id="IPR003959">
    <property type="entry name" value="ATPase_AAA_core"/>
</dbReference>
<dbReference type="GO" id="GO:0005524">
    <property type="term" value="F:ATP binding"/>
    <property type="evidence" value="ECO:0007669"/>
    <property type="project" value="UniProtKB-KW"/>
</dbReference>
<dbReference type="Pfam" id="PF17862">
    <property type="entry name" value="AAA_lid_3"/>
    <property type="match status" value="1"/>
</dbReference>
<dbReference type="PROSITE" id="PS00674">
    <property type="entry name" value="AAA"/>
    <property type="match status" value="1"/>
</dbReference>
<evidence type="ECO:0000256" key="1">
    <source>
        <dbReference type="ARBA" id="ARBA00022741"/>
    </source>
</evidence>
<reference evidence="6 7" key="1">
    <citation type="journal article" date="2011" name="Stand. Genomic Sci.">
        <title>High quality draft genome sequence of Segniliparus rugosus CDC 945(T)= (ATCC BAA-974(T)).</title>
        <authorList>
            <person name="Earl A.M."/>
            <person name="Desjardins C.A."/>
            <person name="Fitzgerald M.G."/>
            <person name="Arachchi H.M."/>
            <person name="Zeng Q."/>
            <person name="Mehta T."/>
            <person name="Griggs A."/>
            <person name="Birren B.W."/>
            <person name="Toney N.C."/>
            <person name="Carr J."/>
            <person name="Posey J."/>
            <person name="Butler W.R."/>
        </authorList>
    </citation>
    <scope>NUCLEOTIDE SEQUENCE [LARGE SCALE GENOMIC DNA]</scope>
    <source>
        <strain evidence="7">ATCC BAA-974 / DSM 45345 / CCUG 50838 / CIP 108380 / JCM 13579 / CDC 945</strain>
    </source>
</reference>
<dbReference type="EMBL" id="ACZI02000001">
    <property type="protein sequence ID" value="EFV12040.1"/>
    <property type="molecule type" value="Genomic_DNA"/>
</dbReference>
<keyword evidence="2 4" id="KW-0067">ATP-binding</keyword>